<dbReference type="PANTHER" id="PTHR42878:SF15">
    <property type="entry name" value="BACTERIOPHYTOCHROME"/>
    <property type="match status" value="1"/>
</dbReference>
<dbReference type="SMART" id="SM00388">
    <property type="entry name" value="HisKA"/>
    <property type="match status" value="1"/>
</dbReference>
<dbReference type="GO" id="GO:0007234">
    <property type="term" value="P:osmosensory signaling via phosphorelay pathway"/>
    <property type="evidence" value="ECO:0007669"/>
    <property type="project" value="TreeGrafter"/>
</dbReference>
<evidence type="ECO:0000256" key="5">
    <source>
        <dbReference type="ARBA" id="ARBA00022777"/>
    </source>
</evidence>
<sequence length="406" mass="44907">MAHEDVPQVATQGSTISLPITAVQSALDALGDILAVVDPQGQIVAVNQAWRSFTAENGGDEQTGGLGTNYLRACEGLGDLPADEGPTVALGLRRVLAGAQPDFEMEYPCHSPTQERWFKVHVNPFPHGGERYAVILHEDITERRHTEIRQSDLDSEVAQKVHSRTLELRTERDELNAFIGSVSHDLRTPVRHVRSFLELFQRNARDRLSADDQRLLDVIGGAAGRLDSMIEELLGLARVSQSSMTLQPVNLAQVVLRAWTHMAPETQGREIEWVAHDLPVVHGDPDLLRLAFENLLNNAIKYTSGREQARIEVGARNDPHEWVVFVQDDGVGFDPRHTGRLFGTFQRLHSEREFAGVGMGLANVKRIVERHGGRVWAEGRPGSGATFFLAFPRPAAESRPADTALF</sequence>
<dbReference type="InterPro" id="IPR013656">
    <property type="entry name" value="PAS_4"/>
</dbReference>
<dbReference type="CDD" id="cd00082">
    <property type="entry name" value="HisKA"/>
    <property type="match status" value="1"/>
</dbReference>
<accession>A0A2K3UY26</accession>
<dbReference type="OrthoDB" id="9808408at2"/>
<dbReference type="InterPro" id="IPR004358">
    <property type="entry name" value="Sig_transdc_His_kin-like_C"/>
</dbReference>
<dbReference type="Gene3D" id="3.30.565.10">
    <property type="entry name" value="Histidine kinase-like ATPase, C-terminal domain"/>
    <property type="match status" value="1"/>
</dbReference>
<dbReference type="InterPro" id="IPR003661">
    <property type="entry name" value="HisK_dim/P_dom"/>
</dbReference>
<dbReference type="Gene3D" id="3.30.450.20">
    <property type="entry name" value="PAS domain"/>
    <property type="match status" value="1"/>
</dbReference>
<feature type="domain" description="Histidine kinase" evidence="6">
    <location>
        <begin position="181"/>
        <end position="395"/>
    </location>
</feature>
<evidence type="ECO:0000259" key="6">
    <source>
        <dbReference type="PROSITE" id="PS50109"/>
    </source>
</evidence>
<dbReference type="SUPFAM" id="SSF47384">
    <property type="entry name" value="Homodimeric domain of signal transducing histidine kinase"/>
    <property type="match status" value="1"/>
</dbReference>
<comment type="catalytic activity">
    <reaction evidence="1">
        <text>ATP + protein L-histidine = ADP + protein N-phospho-L-histidine.</text>
        <dbReference type="EC" id="2.7.13.3"/>
    </reaction>
</comment>
<dbReference type="RefSeq" id="WP_103311869.1">
    <property type="nucleotide sequence ID" value="NZ_PPPD01000001.1"/>
</dbReference>
<dbReference type="InterPro" id="IPR036890">
    <property type="entry name" value="HATPase_C_sf"/>
</dbReference>
<dbReference type="GO" id="GO:0030295">
    <property type="term" value="F:protein kinase activator activity"/>
    <property type="evidence" value="ECO:0007669"/>
    <property type="project" value="TreeGrafter"/>
</dbReference>
<evidence type="ECO:0000256" key="3">
    <source>
        <dbReference type="ARBA" id="ARBA00022553"/>
    </source>
</evidence>
<dbReference type="PANTHER" id="PTHR42878">
    <property type="entry name" value="TWO-COMPONENT HISTIDINE KINASE"/>
    <property type="match status" value="1"/>
</dbReference>
<dbReference type="EMBL" id="PPPD01000001">
    <property type="protein sequence ID" value="PNY81426.1"/>
    <property type="molecule type" value="Genomic_DNA"/>
</dbReference>
<dbReference type="Pfam" id="PF00512">
    <property type="entry name" value="HisKA"/>
    <property type="match status" value="1"/>
</dbReference>
<evidence type="ECO:0000313" key="7">
    <source>
        <dbReference type="EMBL" id="PNY81426.1"/>
    </source>
</evidence>
<keyword evidence="4" id="KW-0808">Transferase</keyword>
<reference evidence="7 8" key="1">
    <citation type="submission" date="2018-01" db="EMBL/GenBank/DDBJ databases">
        <title>Deinococcus koreensis sp. nov., a radiation-resistant bacterium isolated from river water.</title>
        <authorList>
            <person name="Choi A."/>
        </authorList>
    </citation>
    <scope>NUCLEOTIDE SEQUENCE [LARGE SCALE GENOMIC DNA]</scope>
    <source>
        <strain evidence="7 8">SJW1-2</strain>
    </source>
</reference>
<name>A0A2K3UY26_9DEIO</name>
<proteinExistence type="predicted"/>
<protein>
    <recommendedName>
        <fullName evidence="2">histidine kinase</fullName>
        <ecNumber evidence="2">2.7.13.3</ecNumber>
    </recommendedName>
</protein>
<dbReference type="InterPro" id="IPR036097">
    <property type="entry name" value="HisK_dim/P_sf"/>
</dbReference>
<dbReference type="Pfam" id="PF02518">
    <property type="entry name" value="HATPase_c"/>
    <property type="match status" value="1"/>
</dbReference>
<dbReference type="Proteomes" id="UP000236379">
    <property type="component" value="Unassembled WGS sequence"/>
</dbReference>
<dbReference type="InterPro" id="IPR005467">
    <property type="entry name" value="His_kinase_dom"/>
</dbReference>
<keyword evidence="8" id="KW-1185">Reference proteome</keyword>
<dbReference type="SMART" id="SM00387">
    <property type="entry name" value="HATPase_c"/>
    <property type="match status" value="1"/>
</dbReference>
<keyword evidence="5" id="KW-0418">Kinase</keyword>
<dbReference type="GO" id="GO:0000155">
    <property type="term" value="F:phosphorelay sensor kinase activity"/>
    <property type="evidence" value="ECO:0007669"/>
    <property type="project" value="InterPro"/>
</dbReference>
<keyword evidence="3" id="KW-0597">Phosphoprotein</keyword>
<evidence type="ECO:0000313" key="8">
    <source>
        <dbReference type="Proteomes" id="UP000236379"/>
    </source>
</evidence>
<dbReference type="PRINTS" id="PR00344">
    <property type="entry name" value="BCTRLSENSOR"/>
</dbReference>
<evidence type="ECO:0000256" key="4">
    <source>
        <dbReference type="ARBA" id="ARBA00022679"/>
    </source>
</evidence>
<organism evidence="7 8">
    <name type="scientific">Deinococcus koreensis</name>
    <dbReference type="NCBI Taxonomy" id="2054903"/>
    <lineage>
        <taxon>Bacteria</taxon>
        <taxon>Thermotogati</taxon>
        <taxon>Deinococcota</taxon>
        <taxon>Deinococci</taxon>
        <taxon>Deinococcales</taxon>
        <taxon>Deinococcaceae</taxon>
        <taxon>Deinococcus</taxon>
    </lineage>
</organism>
<dbReference type="InterPro" id="IPR035965">
    <property type="entry name" value="PAS-like_dom_sf"/>
</dbReference>
<dbReference type="EC" id="2.7.13.3" evidence="2"/>
<dbReference type="PROSITE" id="PS50109">
    <property type="entry name" value="HIS_KIN"/>
    <property type="match status" value="1"/>
</dbReference>
<dbReference type="SUPFAM" id="SSF55874">
    <property type="entry name" value="ATPase domain of HSP90 chaperone/DNA topoisomerase II/histidine kinase"/>
    <property type="match status" value="1"/>
</dbReference>
<gene>
    <name evidence="7" type="ORF">CVO96_08545</name>
</gene>
<evidence type="ECO:0000256" key="2">
    <source>
        <dbReference type="ARBA" id="ARBA00012438"/>
    </source>
</evidence>
<dbReference type="GO" id="GO:0000156">
    <property type="term" value="F:phosphorelay response regulator activity"/>
    <property type="evidence" value="ECO:0007669"/>
    <property type="project" value="TreeGrafter"/>
</dbReference>
<evidence type="ECO:0000256" key="1">
    <source>
        <dbReference type="ARBA" id="ARBA00000085"/>
    </source>
</evidence>
<dbReference type="Gene3D" id="1.10.287.130">
    <property type="match status" value="1"/>
</dbReference>
<dbReference type="SUPFAM" id="SSF55785">
    <property type="entry name" value="PYP-like sensor domain (PAS domain)"/>
    <property type="match status" value="1"/>
</dbReference>
<dbReference type="AlphaFoldDB" id="A0A2K3UY26"/>
<dbReference type="FunFam" id="3.30.565.10:FF:000006">
    <property type="entry name" value="Sensor histidine kinase WalK"/>
    <property type="match status" value="1"/>
</dbReference>
<dbReference type="InterPro" id="IPR003594">
    <property type="entry name" value="HATPase_dom"/>
</dbReference>
<dbReference type="InterPro" id="IPR050351">
    <property type="entry name" value="BphY/WalK/GraS-like"/>
</dbReference>
<comment type="caution">
    <text evidence="7">The sequence shown here is derived from an EMBL/GenBank/DDBJ whole genome shotgun (WGS) entry which is preliminary data.</text>
</comment>
<dbReference type="Pfam" id="PF08448">
    <property type="entry name" value="PAS_4"/>
    <property type="match status" value="1"/>
</dbReference>